<dbReference type="KEGG" id="ccos:Pan44_18270"/>
<dbReference type="Pfam" id="PF13371">
    <property type="entry name" value="TPR_9"/>
    <property type="match status" value="1"/>
</dbReference>
<keyword evidence="6" id="KW-0378">Hydrolase</keyword>
<dbReference type="InterPro" id="IPR009003">
    <property type="entry name" value="Peptidase_S1_PA"/>
</dbReference>
<dbReference type="Pfam" id="PF13365">
    <property type="entry name" value="Trypsin_2"/>
    <property type="match status" value="1"/>
</dbReference>
<dbReference type="InterPro" id="IPR032698">
    <property type="entry name" value="SirB1_N"/>
</dbReference>
<evidence type="ECO:0000256" key="3">
    <source>
        <dbReference type="SAM" id="SignalP"/>
    </source>
</evidence>
<dbReference type="PANTHER" id="PTHR22939">
    <property type="entry name" value="SERINE PROTEASE FAMILY S1C HTRA-RELATED"/>
    <property type="match status" value="1"/>
</dbReference>
<dbReference type="Pfam" id="PF06439">
    <property type="entry name" value="3keto-disac_hyd"/>
    <property type="match status" value="1"/>
</dbReference>
<dbReference type="AlphaFoldDB" id="A0A517SCG2"/>
<dbReference type="InterPro" id="IPR010496">
    <property type="entry name" value="AL/BT2_dom"/>
</dbReference>
<feature type="domain" description="Protein SirB1 N-terminal" evidence="5">
    <location>
        <begin position="511"/>
        <end position="658"/>
    </location>
</feature>
<evidence type="ECO:0000313" key="7">
    <source>
        <dbReference type="Proteomes" id="UP000315700"/>
    </source>
</evidence>
<keyword evidence="2" id="KW-0175">Coiled coil</keyword>
<proteinExistence type="inferred from homology"/>
<dbReference type="SUPFAM" id="SSF50494">
    <property type="entry name" value="Trypsin-like serine proteases"/>
    <property type="match status" value="1"/>
</dbReference>
<evidence type="ECO:0000259" key="4">
    <source>
        <dbReference type="Pfam" id="PF06439"/>
    </source>
</evidence>
<evidence type="ECO:0000256" key="1">
    <source>
        <dbReference type="ARBA" id="ARBA00007100"/>
    </source>
</evidence>
<evidence type="ECO:0000313" key="6">
    <source>
        <dbReference type="EMBL" id="QDT53803.1"/>
    </source>
</evidence>
<dbReference type="PANTHER" id="PTHR22939:SF129">
    <property type="entry name" value="SERINE PROTEASE HTRA2, MITOCHONDRIAL"/>
    <property type="match status" value="1"/>
</dbReference>
<dbReference type="Gene3D" id="2.40.10.120">
    <property type="match status" value="1"/>
</dbReference>
<evidence type="ECO:0000259" key="5">
    <source>
        <dbReference type="Pfam" id="PF13369"/>
    </source>
</evidence>
<gene>
    <name evidence="6" type="primary">htrA_1</name>
    <name evidence="6" type="ORF">Pan44_18270</name>
</gene>
<dbReference type="Pfam" id="PF13369">
    <property type="entry name" value="Transglut_core2"/>
    <property type="match status" value="1"/>
</dbReference>
<dbReference type="GO" id="GO:0006508">
    <property type="term" value="P:proteolysis"/>
    <property type="evidence" value="ECO:0007669"/>
    <property type="project" value="UniProtKB-KW"/>
</dbReference>
<dbReference type="PRINTS" id="PR00834">
    <property type="entry name" value="PROTEASES2C"/>
</dbReference>
<keyword evidence="6" id="KW-0645">Protease</keyword>
<feature type="signal peptide" evidence="3">
    <location>
        <begin position="1"/>
        <end position="24"/>
    </location>
</feature>
<organism evidence="6 7">
    <name type="scientific">Caulifigura coniformis</name>
    <dbReference type="NCBI Taxonomy" id="2527983"/>
    <lineage>
        <taxon>Bacteria</taxon>
        <taxon>Pseudomonadati</taxon>
        <taxon>Planctomycetota</taxon>
        <taxon>Planctomycetia</taxon>
        <taxon>Planctomycetales</taxon>
        <taxon>Planctomycetaceae</taxon>
        <taxon>Caulifigura</taxon>
    </lineage>
</organism>
<dbReference type="RefSeq" id="WP_197453961.1">
    <property type="nucleotide sequence ID" value="NZ_CP036271.1"/>
</dbReference>
<keyword evidence="7" id="KW-1185">Reference proteome</keyword>
<dbReference type="GO" id="GO:0004252">
    <property type="term" value="F:serine-type endopeptidase activity"/>
    <property type="evidence" value="ECO:0007669"/>
    <property type="project" value="InterPro"/>
</dbReference>
<reference evidence="6 7" key="1">
    <citation type="submission" date="2019-02" db="EMBL/GenBank/DDBJ databases">
        <title>Deep-cultivation of Planctomycetes and their phenomic and genomic characterization uncovers novel biology.</title>
        <authorList>
            <person name="Wiegand S."/>
            <person name="Jogler M."/>
            <person name="Boedeker C."/>
            <person name="Pinto D."/>
            <person name="Vollmers J."/>
            <person name="Rivas-Marin E."/>
            <person name="Kohn T."/>
            <person name="Peeters S.H."/>
            <person name="Heuer A."/>
            <person name="Rast P."/>
            <person name="Oberbeckmann S."/>
            <person name="Bunk B."/>
            <person name="Jeske O."/>
            <person name="Meyerdierks A."/>
            <person name="Storesund J.E."/>
            <person name="Kallscheuer N."/>
            <person name="Luecker S."/>
            <person name="Lage O.M."/>
            <person name="Pohl T."/>
            <person name="Merkel B.J."/>
            <person name="Hornburger P."/>
            <person name="Mueller R.-W."/>
            <person name="Bruemmer F."/>
            <person name="Labrenz M."/>
            <person name="Spormann A.M."/>
            <person name="Op den Camp H."/>
            <person name="Overmann J."/>
            <person name="Amann R."/>
            <person name="Jetten M.S.M."/>
            <person name="Mascher T."/>
            <person name="Medema M.H."/>
            <person name="Devos D.P."/>
            <person name="Kaster A.-K."/>
            <person name="Ovreas L."/>
            <person name="Rohde M."/>
            <person name="Galperin M.Y."/>
            <person name="Jogler C."/>
        </authorList>
    </citation>
    <scope>NUCLEOTIDE SEQUENCE [LARGE SCALE GENOMIC DNA]</scope>
    <source>
        <strain evidence="6 7">Pan44</strain>
    </source>
</reference>
<feature type="domain" description="3-keto-alpha-glucoside-1,2-lyase/3-keto-2-hydroxy-glucal hydratase" evidence="4">
    <location>
        <begin position="279"/>
        <end position="400"/>
    </location>
</feature>
<comment type="similarity">
    <text evidence="1">Belongs to the UPF0162 family.</text>
</comment>
<accession>A0A517SCG2</accession>
<dbReference type="EMBL" id="CP036271">
    <property type="protein sequence ID" value="QDT53803.1"/>
    <property type="molecule type" value="Genomic_DNA"/>
</dbReference>
<protein>
    <submittedName>
        <fullName evidence="6">Serine protease HtrA</fullName>
    </submittedName>
</protein>
<dbReference type="Proteomes" id="UP000315700">
    <property type="component" value="Chromosome"/>
</dbReference>
<feature type="chain" id="PRO_5022219945" evidence="3">
    <location>
        <begin position="25"/>
        <end position="740"/>
    </location>
</feature>
<name>A0A517SCG2_9PLAN</name>
<dbReference type="Gene3D" id="2.60.120.560">
    <property type="entry name" value="Exo-inulinase, domain 1"/>
    <property type="match status" value="1"/>
</dbReference>
<keyword evidence="3" id="KW-0732">Signal</keyword>
<evidence type="ECO:0000256" key="2">
    <source>
        <dbReference type="SAM" id="Coils"/>
    </source>
</evidence>
<dbReference type="InParanoid" id="A0A517SCG2"/>
<dbReference type="InterPro" id="IPR001940">
    <property type="entry name" value="Peptidase_S1C"/>
</dbReference>
<sequence length="740" mass="81619" precursor="true">MQFLLRRAFLSICLGALATVPAIAEDSSAGKPVAVEGVQSLVAKVQPSVVVVTVGDRDGRTLGVGSGVIVREDGLIATNLHVLGEGRPLTVRLFDKREFPVTQIYAHEKSQDLALIRIEADKLPALELGDSDELQQGQPTVAFGNPQGLEHSVVTGVVSALRSDVDGMNMIQLAIPIERGNSGGPVVDSDGKVVGLLTLKSLVTENLGYAVAINSLKPLLEKPNPIAMGKWLTIGALNPRHWQVVGDARWTQHAGRLRADGPGKGFGGRSLCLSTQSVPETPFEVAVQVRLREQDGAAGLVFHADGGDRHYGFYPTSGKLRVSRFDGPVVYDWHVLWEEQRAEYSPDAWNELKIRVEKDRIQCLCNGVVVYELEDDFYRKGKVGLAKFRHTTAEFKNFRLAERIEVTQIDDATRSMISEIVNDIGDSPAPNPSQVGRISEKPVAQFAAVKEAERLEKQAAWLRRLAREAYEASVREKIVAALKPASGEPDLLAAVLWIAALDNEELDVEFYKGEIDALATELKSRLNETMNDRERFEELRKLLFEDSGFHGSRANYHSASNSHLNEVIDDREGLPITLSVVTMEVARRVGLKVEGVGLPGHFIVRLVPSEGEPQLFDVFDGAKPLTRAEAFARVDRGEPDEEWLKAVDASAICARILRNLLSTLNIQETPETALRYIETIVALDADSISERLLRAVLNYDLHRIEQGLEDVDWVLKQRPAGVDLDRVRQLKEALQLRAKP</sequence>
<feature type="coiled-coil region" evidence="2">
    <location>
        <begin position="501"/>
        <end position="539"/>
    </location>
</feature>